<dbReference type="CDD" id="cd01841">
    <property type="entry name" value="NnaC_like"/>
    <property type="match status" value="1"/>
</dbReference>
<accession>A0A387BMJ3</accession>
<name>A0A387BMJ3_9LACT</name>
<dbReference type="InterPro" id="IPR051532">
    <property type="entry name" value="Ester_Hydrolysis_Enzymes"/>
</dbReference>
<dbReference type="SUPFAM" id="SSF52266">
    <property type="entry name" value="SGNH hydrolase"/>
    <property type="match status" value="1"/>
</dbReference>
<dbReference type="InterPro" id="IPR013830">
    <property type="entry name" value="SGNH_hydro"/>
</dbReference>
<protein>
    <submittedName>
        <fullName evidence="2">Lysophospholipase</fullName>
    </submittedName>
</protein>
<dbReference type="OrthoDB" id="2513075at2"/>
<evidence type="ECO:0000313" key="2">
    <source>
        <dbReference type="EMBL" id="AYF99750.1"/>
    </source>
</evidence>
<dbReference type="Pfam" id="PF13472">
    <property type="entry name" value="Lipase_GDSL_2"/>
    <property type="match status" value="1"/>
</dbReference>
<keyword evidence="3" id="KW-1185">Reference proteome</keyword>
<dbReference type="Gene3D" id="3.40.50.1110">
    <property type="entry name" value="SGNH hydrolase"/>
    <property type="match status" value="1"/>
</dbReference>
<evidence type="ECO:0000313" key="3">
    <source>
        <dbReference type="Proteomes" id="UP000269374"/>
    </source>
</evidence>
<dbReference type="RefSeq" id="WP_120771139.1">
    <property type="nucleotide sequence ID" value="NZ_CP032627.1"/>
</dbReference>
<dbReference type="KEGG" id="lact:D7I46_00795"/>
<dbReference type="AlphaFoldDB" id="A0A387BMJ3"/>
<dbReference type="Proteomes" id="UP000269374">
    <property type="component" value="Chromosome"/>
</dbReference>
<dbReference type="EMBL" id="CP032627">
    <property type="protein sequence ID" value="AYF99750.1"/>
    <property type="molecule type" value="Genomic_DNA"/>
</dbReference>
<dbReference type="PANTHER" id="PTHR30383:SF5">
    <property type="entry name" value="SGNH HYDROLASE-TYPE ESTERASE DOMAIN-CONTAINING PROTEIN"/>
    <property type="match status" value="1"/>
</dbReference>
<gene>
    <name evidence="2" type="ORF">D7I46_00795</name>
</gene>
<evidence type="ECO:0000259" key="1">
    <source>
        <dbReference type="Pfam" id="PF13472"/>
    </source>
</evidence>
<dbReference type="PANTHER" id="PTHR30383">
    <property type="entry name" value="THIOESTERASE 1/PROTEASE 1/LYSOPHOSPHOLIPASE L1"/>
    <property type="match status" value="1"/>
</dbReference>
<proteinExistence type="predicted"/>
<organism evidence="2 3">
    <name type="scientific">Lactococcus allomyrinae</name>
    <dbReference type="NCBI Taxonomy" id="2419773"/>
    <lineage>
        <taxon>Bacteria</taxon>
        <taxon>Bacillati</taxon>
        <taxon>Bacillota</taxon>
        <taxon>Bacilli</taxon>
        <taxon>Lactobacillales</taxon>
        <taxon>Streptococcaceae</taxon>
        <taxon>Lactococcus</taxon>
    </lineage>
</organism>
<feature type="domain" description="SGNH hydrolase-type esterase" evidence="1">
    <location>
        <begin position="63"/>
        <end position="214"/>
    </location>
</feature>
<reference evidence="2 3" key="1">
    <citation type="submission" date="2018-09" db="EMBL/GenBank/DDBJ databases">
        <title>Genome sequencing of strain 1JSPR-7.</title>
        <authorList>
            <person name="Heo J."/>
            <person name="Kim S.-J."/>
            <person name="Kwon S.-W."/>
        </authorList>
    </citation>
    <scope>NUCLEOTIDE SEQUENCE [LARGE SCALE GENOMIC DNA]</scope>
    <source>
        <strain evidence="2 3">1JSPR-7</strain>
    </source>
</reference>
<dbReference type="InterPro" id="IPR036514">
    <property type="entry name" value="SGNH_hydro_sf"/>
</dbReference>
<sequence length="225" mass="25156">MTEQTKSLTLNPQLEAFQNNLLASYAKANKTALKGQILFVGSSLMEILPIEQWETAGKVSFGKYIYNRAVRATTTAFLLAHIDTQIFDLAPSKIFINIGTNDIGFQVPEAEFLANYDEILSQIAEKLPDCEVYVMRYYPINTVDFGSDDEDEQTLFATRSNQAFQAASDKIAKLAEKHDFHFINVNGNLADDNGNLKKELTFDGAHLLPAGYEIVLKNLESYIKA</sequence>
<dbReference type="GO" id="GO:0004622">
    <property type="term" value="F:phosphatidylcholine lysophospholipase activity"/>
    <property type="evidence" value="ECO:0007669"/>
    <property type="project" value="TreeGrafter"/>
</dbReference>